<comment type="similarity">
    <text evidence="1">Belongs to the major facilitator superfamily.</text>
</comment>
<keyword evidence="2" id="KW-1133">Transmembrane helix</keyword>
<dbReference type="InterPro" id="IPR039672">
    <property type="entry name" value="MFS_2"/>
</dbReference>
<feature type="transmembrane region" description="Helical" evidence="2">
    <location>
        <begin position="131"/>
        <end position="152"/>
    </location>
</feature>
<dbReference type="Gene3D" id="1.20.1250.20">
    <property type="entry name" value="MFS general substrate transporter like domains"/>
    <property type="match status" value="2"/>
</dbReference>
<keyword evidence="4" id="KW-1185">Reference proteome</keyword>
<dbReference type="PANTHER" id="PTHR11328:SF28">
    <property type="entry name" value="MAJOR FACILITATOR SUPERFAMILY DOMAIN-CONTAINING PROTEIN 12"/>
    <property type="match status" value="1"/>
</dbReference>
<dbReference type="PANTHER" id="PTHR11328">
    <property type="entry name" value="MAJOR FACILITATOR SUPERFAMILY DOMAIN-CONTAINING PROTEIN"/>
    <property type="match status" value="1"/>
</dbReference>
<reference evidence="3 4" key="1">
    <citation type="submission" date="2022-05" db="EMBL/GenBank/DDBJ databases">
        <authorList>
            <consortium name="Genoscope - CEA"/>
            <person name="William W."/>
        </authorList>
    </citation>
    <scope>NUCLEOTIDE SEQUENCE [LARGE SCALE GENOMIC DNA]</scope>
</reference>
<dbReference type="EMBL" id="CALNXK010000081">
    <property type="protein sequence ID" value="CAH3147491.1"/>
    <property type="molecule type" value="Genomic_DNA"/>
</dbReference>
<protein>
    <submittedName>
        <fullName evidence="3">Uncharacterized protein</fullName>
    </submittedName>
</protein>
<feature type="transmembrane region" description="Helical" evidence="2">
    <location>
        <begin position="100"/>
        <end position="119"/>
    </location>
</feature>
<dbReference type="InterPro" id="IPR011701">
    <property type="entry name" value="MFS"/>
</dbReference>
<feature type="transmembrane region" description="Helical" evidence="2">
    <location>
        <begin position="695"/>
        <end position="714"/>
    </location>
</feature>
<accession>A0ABN8PP85</accession>
<feature type="transmembrane region" description="Helical" evidence="2">
    <location>
        <begin position="211"/>
        <end position="232"/>
    </location>
</feature>
<gene>
    <name evidence="3" type="ORF">PLOB_00046119</name>
</gene>
<sequence length="744" mass="83042">MSNLCCRYLESDSQSGTRAFQRFACGVGHMINDIVRQLLISFRLVVFIQVFGLSAANAGWLVLYNLICVAAASVINAFLIDNVKIPFLSPKLGRRKSWHLIGTVISTLVVPLYFSPCFFCKSDRGQLQMMIYLAALTTLLSFSFSLVEIGHLSIIPAIAKDHSEAAELNAWRYFNFSFENQGNGIITFIVAWLIFGQDSNDHLSAESSMDFTVMTIILTGIGLLFAVIFHGATKEPFEETGKLALKARKKSFHFSNASLTREKCSCIIESRTPSALGLQRNFIELKTESIRKLNNFSFQWTNTLYQNNSIIIASFFHIFQKINLTFIEQRMHDAFMDSLNAKGKEETKIEEIGQARKQMFLRRFVEALFSFNGNDDNIAGKELTFDNIGAKESASKGEEEMLREVRTLPNERKISVLNSILWGVIGVDPADIAVENEDEESRISKDINSSQGTNYTASENKLGVAEVSNKGHSIQLERCKIETTEEKIQTICSTSSKHHTCDLGSAPQVTPKPETTRAWLKDPHLYKVAIIFTCTMNVMSLSYSYLPLYLIYRVQFQKEAIAYFPLIMLISAAVSSGMSKKLEGVAGSKRCFTLAAFIVMGADVWFYFITKSNRVMTYPATALLGFGFSAMLVNALSFAAELIGENKSTCGVVYACMSLMSYLTNGTLMTTIQNLFPEGSNNEDCEECGDYVRRVFSFVPGSLAALSLLIVLLFPASKKIFKTKDSQTDARMNCSKDNDAFSIE</sequence>
<dbReference type="SUPFAM" id="SSF103473">
    <property type="entry name" value="MFS general substrate transporter"/>
    <property type="match status" value="1"/>
</dbReference>
<proteinExistence type="inferred from homology"/>
<keyword evidence="2" id="KW-0472">Membrane</keyword>
<dbReference type="Pfam" id="PF13347">
    <property type="entry name" value="MFS_2"/>
    <property type="match status" value="1"/>
</dbReference>
<feature type="transmembrane region" description="Helical" evidence="2">
    <location>
        <begin position="652"/>
        <end position="675"/>
    </location>
</feature>
<evidence type="ECO:0000313" key="3">
    <source>
        <dbReference type="EMBL" id="CAH3147491.1"/>
    </source>
</evidence>
<comment type="caution">
    <text evidence="3">The sequence shown here is derived from an EMBL/GenBank/DDBJ whole genome shotgun (WGS) entry which is preliminary data.</text>
</comment>
<feature type="transmembrane region" description="Helical" evidence="2">
    <location>
        <begin position="62"/>
        <end position="80"/>
    </location>
</feature>
<organism evidence="3 4">
    <name type="scientific">Porites lobata</name>
    <dbReference type="NCBI Taxonomy" id="104759"/>
    <lineage>
        <taxon>Eukaryota</taxon>
        <taxon>Metazoa</taxon>
        <taxon>Cnidaria</taxon>
        <taxon>Anthozoa</taxon>
        <taxon>Hexacorallia</taxon>
        <taxon>Scleractinia</taxon>
        <taxon>Fungiina</taxon>
        <taxon>Poritidae</taxon>
        <taxon>Porites</taxon>
    </lineage>
</organism>
<name>A0ABN8PP85_9CNID</name>
<dbReference type="Proteomes" id="UP001159405">
    <property type="component" value="Unassembled WGS sequence"/>
</dbReference>
<evidence type="ECO:0000313" key="4">
    <source>
        <dbReference type="Proteomes" id="UP001159405"/>
    </source>
</evidence>
<keyword evidence="2" id="KW-0812">Transmembrane</keyword>
<dbReference type="Pfam" id="PF07690">
    <property type="entry name" value="MFS_1"/>
    <property type="match status" value="1"/>
</dbReference>
<feature type="transmembrane region" description="Helical" evidence="2">
    <location>
        <begin position="38"/>
        <end position="56"/>
    </location>
</feature>
<evidence type="ECO:0000256" key="2">
    <source>
        <dbReference type="SAM" id="Phobius"/>
    </source>
</evidence>
<dbReference type="InterPro" id="IPR036259">
    <property type="entry name" value="MFS_trans_sf"/>
</dbReference>
<feature type="transmembrane region" description="Helical" evidence="2">
    <location>
        <begin position="173"/>
        <end position="195"/>
    </location>
</feature>
<feature type="transmembrane region" description="Helical" evidence="2">
    <location>
        <begin position="591"/>
        <end position="610"/>
    </location>
</feature>
<feature type="transmembrane region" description="Helical" evidence="2">
    <location>
        <begin position="525"/>
        <end position="548"/>
    </location>
</feature>
<feature type="transmembrane region" description="Helical" evidence="2">
    <location>
        <begin position="560"/>
        <end position="579"/>
    </location>
</feature>
<feature type="transmembrane region" description="Helical" evidence="2">
    <location>
        <begin position="616"/>
        <end position="640"/>
    </location>
</feature>
<evidence type="ECO:0000256" key="1">
    <source>
        <dbReference type="ARBA" id="ARBA00008335"/>
    </source>
</evidence>